<feature type="region of interest" description="Disordered" evidence="1">
    <location>
        <begin position="17"/>
        <end position="38"/>
    </location>
</feature>
<dbReference type="Proteomes" id="UP000644610">
    <property type="component" value="Unassembled WGS sequence"/>
</dbReference>
<evidence type="ECO:0000256" key="2">
    <source>
        <dbReference type="SAM" id="SignalP"/>
    </source>
</evidence>
<comment type="caution">
    <text evidence="3">The sequence shown here is derived from an EMBL/GenBank/DDBJ whole genome shotgun (WGS) entry which is preliminary data.</text>
</comment>
<feature type="signal peptide" evidence="2">
    <location>
        <begin position="1"/>
        <end position="23"/>
    </location>
</feature>
<evidence type="ECO:0000313" key="4">
    <source>
        <dbReference type="Proteomes" id="UP000644610"/>
    </source>
</evidence>
<proteinExistence type="predicted"/>
<name>A0A8J3XMF2_9ACTN</name>
<dbReference type="AlphaFoldDB" id="A0A8J3XMF2"/>
<dbReference type="PROSITE" id="PS51257">
    <property type="entry name" value="PROKAR_LIPOPROTEIN"/>
    <property type="match status" value="1"/>
</dbReference>
<evidence type="ECO:0000256" key="1">
    <source>
        <dbReference type="SAM" id="MobiDB-lite"/>
    </source>
</evidence>
<protein>
    <recommendedName>
        <fullName evidence="5">Lipoprotein</fullName>
    </recommendedName>
</protein>
<sequence>MRRFALAIAVTALMTSCSSPSSGGPATSAPAAQASAPGIPQTTVAELDEPPSSSLADLTQGVDGKILVNYVDDKAESGSWSGDFTARREYDIVGDCTGVTGNVTVEISDGMQWAYPCSEGAGRFFNGDIPTTDKAYHFTVNVPDGARWAVLVYQPS</sequence>
<organism evidence="3 4">
    <name type="scientific">Planotetraspora silvatica</name>
    <dbReference type="NCBI Taxonomy" id="234614"/>
    <lineage>
        <taxon>Bacteria</taxon>
        <taxon>Bacillati</taxon>
        <taxon>Actinomycetota</taxon>
        <taxon>Actinomycetes</taxon>
        <taxon>Streptosporangiales</taxon>
        <taxon>Streptosporangiaceae</taxon>
        <taxon>Planotetraspora</taxon>
    </lineage>
</organism>
<reference evidence="3" key="1">
    <citation type="submission" date="2021-01" db="EMBL/GenBank/DDBJ databases">
        <title>Whole genome shotgun sequence of Planotetraspora silvatica NBRC 100141.</title>
        <authorList>
            <person name="Komaki H."/>
            <person name="Tamura T."/>
        </authorList>
    </citation>
    <scope>NUCLEOTIDE SEQUENCE</scope>
    <source>
        <strain evidence="3">NBRC 100141</strain>
    </source>
</reference>
<keyword evidence="2" id="KW-0732">Signal</keyword>
<accession>A0A8J3XMF2</accession>
<evidence type="ECO:0008006" key="5">
    <source>
        <dbReference type="Google" id="ProtNLM"/>
    </source>
</evidence>
<dbReference type="EMBL" id="BOOQ01000009">
    <property type="protein sequence ID" value="GII45156.1"/>
    <property type="molecule type" value="Genomic_DNA"/>
</dbReference>
<gene>
    <name evidence="3" type="ORF">Psi02_15800</name>
</gene>
<feature type="chain" id="PRO_5038341166" description="Lipoprotein" evidence="2">
    <location>
        <begin position="24"/>
        <end position="156"/>
    </location>
</feature>
<evidence type="ECO:0000313" key="3">
    <source>
        <dbReference type="EMBL" id="GII45156.1"/>
    </source>
</evidence>
<feature type="compositionally biased region" description="Low complexity" evidence="1">
    <location>
        <begin position="18"/>
        <end position="38"/>
    </location>
</feature>
<keyword evidence="4" id="KW-1185">Reference proteome</keyword>